<name>A0A6J7X1M2_9CAUD</name>
<dbReference type="GO" id="GO:0016998">
    <property type="term" value="P:cell wall macromolecule catabolic process"/>
    <property type="evidence" value="ECO:0007669"/>
    <property type="project" value="InterPro"/>
</dbReference>
<dbReference type="SUPFAM" id="SSF53955">
    <property type="entry name" value="Lysozyme-like"/>
    <property type="match status" value="1"/>
</dbReference>
<organism evidence="2">
    <name type="scientific">uncultured Caudovirales phage</name>
    <dbReference type="NCBI Taxonomy" id="2100421"/>
    <lineage>
        <taxon>Viruses</taxon>
        <taxon>Duplodnaviria</taxon>
        <taxon>Heunggongvirae</taxon>
        <taxon>Uroviricota</taxon>
        <taxon>Caudoviricetes</taxon>
        <taxon>Peduoviridae</taxon>
        <taxon>Maltschvirus</taxon>
        <taxon>Maltschvirus maltsch</taxon>
    </lineage>
</organism>
<dbReference type="InterPro" id="IPR052354">
    <property type="entry name" value="Cell_Wall_Dynamics_Protein"/>
</dbReference>
<dbReference type="Gene3D" id="1.10.530.10">
    <property type="match status" value="1"/>
</dbReference>
<proteinExistence type="predicted"/>
<accession>A0A6J7X1M2</accession>
<dbReference type="EMBL" id="LR798287">
    <property type="protein sequence ID" value="CAB5221183.1"/>
    <property type="molecule type" value="Genomic_DNA"/>
</dbReference>
<dbReference type="GO" id="GO:0006032">
    <property type="term" value="P:chitin catabolic process"/>
    <property type="evidence" value="ECO:0007669"/>
    <property type="project" value="InterPro"/>
</dbReference>
<dbReference type="PANTHER" id="PTHR34408">
    <property type="entry name" value="FAMILY PROTEIN, PUTATIVE-RELATED"/>
    <property type="match status" value="1"/>
</dbReference>
<evidence type="ECO:0000259" key="1">
    <source>
        <dbReference type="Pfam" id="PF00182"/>
    </source>
</evidence>
<sequence length="204" mass="22593">MELSKEDILEEFPHAKPELVDVIVGSLEVLEEYGIDTPLRLAHFLAQTSHESGGFRAVEENLNYKAETLSKIFPKYFKDKDPNDYAKQPEKIANLVYGSRMGNGPAESGDGYRYRGRGLIQLTGKSNYEKFAAGVESTLEEAVEYLTTPEGAVESAAWFWANNGLNELADTDDVVKVTKRINGGTIGLAERQAHTEAFKEMLGV</sequence>
<dbReference type="PANTHER" id="PTHR34408:SF1">
    <property type="entry name" value="GLYCOSYL HYDROLASE FAMILY 19 DOMAIN-CONTAINING PROTEIN HI_1415"/>
    <property type="match status" value="1"/>
</dbReference>
<gene>
    <name evidence="2" type="ORF">UFOVP245_91</name>
</gene>
<reference evidence="2" key="1">
    <citation type="submission" date="2020-05" db="EMBL/GenBank/DDBJ databases">
        <authorList>
            <person name="Chiriac C."/>
            <person name="Salcher M."/>
            <person name="Ghai R."/>
            <person name="Kavagutti S V."/>
        </authorList>
    </citation>
    <scope>NUCLEOTIDE SEQUENCE</scope>
</reference>
<dbReference type="InterPro" id="IPR000726">
    <property type="entry name" value="Glyco_hydro_19_cat"/>
</dbReference>
<dbReference type="InterPro" id="IPR023346">
    <property type="entry name" value="Lysozyme-like_dom_sf"/>
</dbReference>
<feature type="domain" description="Glycoside hydrolase family 19 catalytic" evidence="1">
    <location>
        <begin position="41"/>
        <end position="163"/>
    </location>
</feature>
<dbReference type="Pfam" id="PF00182">
    <property type="entry name" value="Glyco_hydro_19"/>
    <property type="match status" value="1"/>
</dbReference>
<dbReference type="GO" id="GO:0004568">
    <property type="term" value="F:chitinase activity"/>
    <property type="evidence" value="ECO:0007669"/>
    <property type="project" value="InterPro"/>
</dbReference>
<evidence type="ECO:0000313" key="2">
    <source>
        <dbReference type="EMBL" id="CAB5221183.1"/>
    </source>
</evidence>
<protein>
    <submittedName>
        <fullName evidence="2">COG3179 Predicted chitinase</fullName>
    </submittedName>
</protein>